<gene>
    <name evidence="1" type="ORF">P5G51_002910</name>
</gene>
<name>A0ABU5CDT0_9BACI</name>
<accession>A0ABU5CDT0</accession>
<comment type="caution">
    <text evidence="1">The sequence shown here is derived from an EMBL/GenBank/DDBJ whole genome shotgun (WGS) entry which is preliminary data.</text>
</comment>
<evidence type="ECO:0000313" key="1">
    <source>
        <dbReference type="EMBL" id="MDY0404497.1"/>
    </source>
</evidence>
<protein>
    <submittedName>
        <fullName evidence="1">Uncharacterized protein</fullName>
    </submittedName>
</protein>
<sequence length="56" mass="6859">MKDDYNPYVKLLLLPYSNEKVVVQYNWEDTFIEIPQIGPRPPYYANPRYEQYYPII</sequence>
<dbReference type="RefSeq" id="WP_306068182.1">
    <property type="nucleotide sequence ID" value="NZ_JAROCA020000001.1"/>
</dbReference>
<reference evidence="1 2" key="1">
    <citation type="submission" date="2023-10" db="EMBL/GenBank/DDBJ databases">
        <title>179-bfca-hs.</title>
        <authorList>
            <person name="Miliotis G."/>
            <person name="Sengupta P."/>
            <person name="Hameed A."/>
            <person name="Chuvochina M."/>
            <person name="Mcdonagh F."/>
            <person name="Simpson A.C."/>
            <person name="Singh N.K."/>
            <person name="Rekha P.D."/>
            <person name="Raman K."/>
            <person name="Hugenholtz P."/>
            <person name="Venkateswaran K."/>
        </authorList>
    </citation>
    <scope>NUCLEOTIDE SEQUENCE [LARGE SCALE GENOMIC DNA]</scope>
    <source>
        <strain evidence="1 2">179-BFC-A-HS</strain>
    </source>
</reference>
<evidence type="ECO:0000313" key="2">
    <source>
        <dbReference type="Proteomes" id="UP001228376"/>
    </source>
</evidence>
<dbReference type="Proteomes" id="UP001228376">
    <property type="component" value="Unassembled WGS sequence"/>
</dbReference>
<organism evidence="1 2">
    <name type="scientific">Tigheibacillus jepli</name>
    <dbReference type="NCBI Taxonomy" id="3035914"/>
    <lineage>
        <taxon>Bacteria</taxon>
        <taxon>Bacillati</taxon>
        <taxon>Bacillota</taxon>
        <taxon>Bacilli</taxon>
        <taxon>Bacillales</taxon>
        <taxon>Bacillaceae</taxon>
        <taxon>Tigheibacillus</taxon>
    </lineage>
</organism>
<dbReference type="EMBL" id="JAROCA020000001">
    <property type="protein sequence ID" value="MDY0404497.1"/>
    <property type="molecule type" value="Genomic_DNA"/>
</dbReference>
<keyword evidence="2" id="KW-1185">Reference proteome</keyword>
<proteinExistence type="predicted"/>